<dbReference type="AlphaFoldDB" id="A0A917U3M8"/>
<name>A0A917U3M8_9ACTN</name>
<sequence>MSGGRAVITLRNGTQITIDCGTDDGMDELTRFVDVWQSGRRGGADINGIDAAGHPVKASVEYRDVLRVEFPECAG</sequence>
<reference evidence="1" key="1">
    <citation type="journal article" date="2014" name="Int. J. Syst. Evol. Microbiol.">
        <title>Complete genome sequence of Corynebacterium casei LMG S-19264T (=DSM 44701T), isolated from a smear-ripened cheese.</title>
        <authorList>
            <consortium name="US DOE Joint Genome Institute (JGI-PGF)"/>
            <person name="Walter F."/>
            <person name="Albersmeier A."/>
            <person name="Kalinowski J."/>
            <person name="Ruckert C."/>
        </authorList>
    </citation>
    <scope>NUCLEOTIDE SEQUENCE</scope>
    <source>
        <strain evidence="1">JCM 19831</strain>
    </source>
</reference>
<organism evidence="1 2">
    <name type="scientific">Dactylosporangium sucinum</name>
    <dbReference type="NCBI Taxonomy" id="1424081"/>
    <lineage>
        <taxon>Bacteria</taxon>
        <taxon>Bacillati</taxon>
        <taxon>Actinomycetota</taxon>
        <taxon>Actinomycetes</taxon>
        <taxon>Micromonosporales</taxon>
        <taxon>Micromonosporaceae</taxon>
        <taxon>Dactylosporangium</taxon>
    </lineage>
</organism>
<protein>
    <submittedName>
        <fullName evidence="1">Uncharacterized protein</fullName>
    </submittedName>
</protein>
<comment type="caution">
    <text evidence="1">The sequence shown here is derived from an EMBL/GenBank/DDBJ whole genome shotgun (WGS) entry which is preliminary data.</text>
</comment>
<keyword evidence="2" id="KW-1185">Reference proteome</keyword>
<reference evidence="1" key="2">
    <citation type="submission" date="2020-09" db="EMBL/GenBank/DDBJ databases">
        <authorList>
            <person name="Sun Q."/>
            <person name="Ohkuma M."/>
        </authorList>
    </citation>
    <scope>NUCLEOTIDE SEQUENCE</scope>
    <source>
        <strain evidence="1">JCM 19831</strain>
    </source>
</reference>
<evidence type="ECO:0000313" key="2">
    <source>
        <dbReference type="Proteomes" id="UP000642070"/>
    </source>
</evidence>
<dbReference type="Proteomes" id="UP000642070">
    <property type="component" value="Unassembled WGS sequence"/>
</dbReference>
<evidence type="ECO:0000313" key="1">
    <source>
        <dbReference type="EMBL" id="GGM53067.1"/>
    </source>
</evidence>
<dbReference type="EMBL" id="BMPI01000035">
    <property type="protein sequence ID" value="GGM53067.1"/>
    <property type="molecule type" value="Genomic_DNA"/>
</dbReference>
<proteinExistence type="predicted"/>
<accession>A0A917U3M8</accession>
<gene>
    <name evidence="1" type="ORF">GCM10007977_063400</name>
</gene>